<gene>
    <name evidence="2" type="ORF">PG999_003145</name>
</gene>
<name>A0AAW0RAC9_9PEZI</name>
<dbReference type="AlphaFoldDB" id="A0AAW0RAC9"/>
<organism evidence="2 3">
    <name type="scientific">Apiospora kogelbergensis</name>
    <dbReference type="NCBI Taxonomy" id="1337665"/>
    <lineage>
        <taxon>Eukaryota</taxon>
        <taxon>Fungi</taxon>
        <taxon>Dikarya</taxon>
        <taxon>Ascomycota</taxon>
        <taxon>Pezizomycotina</taxon>
        <taxon>Sordariomycetes</taxon>
        <taxon>Xylariomycetidae</taxon>
        <taxon>Amphisphaeriales</taxon>
        <taxon>Apiosporaceae</taxon>
        <taxon>Apiospora</taxon>
    </lineage>
</organism>
<proteinExistence type="predicted"/>
<dbReference type="Proteomes" id="UP001392437">
    <property type="component" value="Unassembled WGS sequence"/>
</dbReference>
<protein>
    <submittedName>
        <fullName evidence="2">Uncharacterized protein</fullName>
    </submittedName>
</protein>
<evidence type="ECO:0000313" key="3">
    <source>
        <dbReference type="Proteomes" id="UP001392437"/>
    </source>
</evidence>
<accession>A0AAW0RAC9</accession>
<evidence type="ECO:0000256" key="1">
    <source>
        <dbReference type="SAM" id="MobiDB-lite"/>
    </source>
</evidence>
<reference evidence="2 3" key="1">
    <citation type="submission" date="2023-01" db="EMBL/GenBank/DDBJ databases">
        <title>Analysis of 21 Apiospora genomes using comparative genomics revels a genus with tremendous synthesis potential of carbohydrate active enzymes and secondary metabolites.</title>
        <authorList>
            <person name="Sorensen T."/>
        </authorList>
    </citation>
    <scope>NUCLEOTIDE SEQUENCE [LARGE SCALE GENOMIC DNA]</scope>
    <source>
        <strain evidence="2 3">CBS 117206</strain>
    </source>
</reference>
<feature type="region of interest" description="Disordered" evidence="1">
    <location>
        <begin position="320"/>
        <end position="395"/>
    </location>
</feature>
<feature type="compositionally biased region" description="Acidic residues" evidence="1">
    <location>
        <begin position="368"/>
        <end position="384"/>
    </location>
</feature>
<comment type="caution">
    <text evidence="2">The sequence shown here is derived from an EMBL/GenBank/DDBJ whole genome shotgun (WGS) entry which is preliminary data.</text>
</comment>
<keyword evidence="3" id="KW-1185">Reference proteome</keyword>
<feature type="region of interest" description="Disordered" evidence="1">
    <location>
        <begin position="244"/>
        <end position="267"/>
    </location>
</feature>
<dbReference type="EMBL" id="JAQQWP010000002">
    <property type="protein sequence ID" value="KAK8130765.1"/>
    <property type="molecule type" value="Genomic_DNA"/>
</dbReference>
<sequence length="417" mass="46800">MSLRISLPRLSSFGFSQITTPGPLSPLSKRKLLNSLPPSPIAVAPKCPPPPTEPYPFLWQCCSCYTVYRFATTRRCLLCSHNYCTRVVASESTDPSSSSSSTSAGGSKKRRRKNKYCRSEFDYEGWEKWGTWRRGHALGIESTRAEDADSELRERESKFIRKTQDCSVHCDYPSQCFHTRIRVLEDELRAVEKEGEGEGETLTEEDDEILKAYAASKKILHEEDYEEDYEEEDDDYLELNLARDLPEDDEDARSPTSPLSRTPFFYDDHTPSSVVIPGLTSLPASPAVDATKLTRGELFALIDEDDDMVPLEDSKTWRRAGADSRLSVRRDGSPSQQPVRWADLPDSLDGLGGPGGEPSGDSRAASESEWEDVDDEDEVMDGADDSAAVADRERAEEELAMRDFKRARHAFMIEAEP</sequence>
<evidence type="ECO:0000313" key="2">
    <source>
        <dbReference type="EMBL" id="KAK8130765.1"/>
    </source>
</evidence>
<feature type="compositionally biased region" description="Basic and acidic residues" evidence="1">
    <location>
        <begin position="320"/>
        <end position="332"/>
    </location>
</feature>